<dbReference type="Pfam" id="PF07732">
    <property type="entry name" value="Cu-oxidase_3"/>
    <property type="match status" value="1"/>
</dbReference>
<dbReference type="InterPro" id="IPR011707">
    <property type="entry name" value="Cu-oxidase-like_N"/>
</dbReference>
<dbReference type="RefSeq" id="WP_228855892.1">
    <property type="nucleotide sequence ID" value="NZ_AP024086.1"/>
</dbReference>
<dbReference type="EMBL" id="AP024086">
    <property type="protein sequence ID" value="BCL59692.1"/>
    <property type="molecule type" value="Genomic_DNA"/>
</dbReference>
<dbReference type="KEGG" id="dbk:DGMP_03850"/>
<evidence type="ECO:0000256" key="1">
    <source>
        <dbReference type="ARBA" id="ARBA00022723"/>
    </source>
</evidence>
<dbReference type="Pfam" id="PF00394">
    <property type="entry name" value="Cu-oxidase"/>
    <property type="match status" value="1"/>
</dbReference>
<dbReference type="CDD" id="cd13867">
    <property type="entry name" value="CuRO_2_CueO_FtsP"/>
    <property type="match status" value="1"/>
</dbReference>
<dbReference type="PROSITE" id="PS00080">
    <property type="entry name" value="MULTICOPPER_OXIDASE2"/>
    <property type="match status" value="1"/>
</dbReference>
<dbReference type="GO" id="GO:0016491">
    <property type="term" value="F:oxidoreductase activity"/>
    <property type="evidence" value="ECO:0007669"/>
    <property type="project" value="UniProtKB-KW"/>
</dbReference>
<dbReference type="CDD" id="cd13890">
    <property type="entry name" value="CuRO_3_CueO_FtsP"/>
    <property type="match status" value="1"/>
</dbReference>
<dbReference type="Proteomes" id="UP000826725">
    <property type="component" value="Chromosome"/>
</dbReference>
<dbReference type="PANTHER" id="PTHR48267">
    <property type="entry name" value="CUPREDOXIN SUPERFAMILY PROTEIN"/>
    <property type="match status" value="1"/>
</dbReference>
<feature type="domain" description="Plastocyanin-like" evidence="3">
    <location>
        <begin position="243"/>
        <end position="312"/>
    </location>
</feature>
<evidence type="ECO:0000313" key="7">
    <source>
        <dbReference type="Proteomes" id="UP000826725"/>
    </source>
</evidence>
<dbReference type="GO" id="GO:0005507">
    <property type="term" value="F:copper ion binding"/>
    <property type="evidence" value="ECO:0007669"/>
    <property type="project" value="InterPro"/>
</dbReference>
<dbReference type="PROSITE" id="PS00079">
    <property type="entry name" value="MULTICOPPER_OXIDASE1"/>
    <property type="match status" value="1"/>
</dbReference>
<dbReference type="Pfam" id="PF07731">
    <property type="entry name" value="Cu-oxidase_2"/>
    <property type="match status" value="1"/>
</dbReference>
<evidence type="ECO:0000313" key="6">
    <source>
        <dbReference type="EMBL" id="BCL59692.1"/>
    </source>
</evidence>
<gene>
    <name evidence="6" type="ORF">DGMP_03850</name>
</gene>
<dbReference type="InterPro" id="IPR045087">
    <property type="entry name" value="Cu-oxidase_fam"/>
</dbReference>
<keyword evidence="1" id="KW-0479">Metal-binding</keyword>
<evidence type="ECO:0000259" key="5">
    <source>
        <dbReference type="Pfam" id="PF07732"/>
    </source>
</evidence>
<keyword evidence="2" id="KW-0560">Oxidoreductase</keyword>
<dbReference type="InterPro" id="IPR002355">
    <property type="entry name" value="Cu_oxidase_Cu_BS"/>
</dbReference>
<evidence type="ECO:0000259" key="3">
    <source>
        <dbReference type="Pfam" id="PF00394"/>
    </source>
</evidence>
<dbReference type="PANTHER" id="PTHR48267:SF1">
    <property type="entry name" value="BILIRUBIN OXIDASE"/>
    <property type="match status" value="1"/>
</dbReference>
<feature type="domain" description="Plastocyanin-like" evidence="4">
    <location>
        <begin position="377"/>
        <end position="491"/>
    </location>
</feature>
<reference evidence="6" key="1">
    <citation type="submission" date="2020-09" db="EMBL/GenBank/DDBJ databases">
        <title>Desulfogranum mesoprofundum gen. nov., sp. nov., a novel mesophilic, sulfate-reducing chemolithoautotroph isolated from a deep-sea hydrothermal vent chimney in the Suiyo Seamount.</title>
        <authorList>
            <person name="Hashimoto Y."/>
            <person name="Nakagawa S."/>
        </authorList>
    </citation>
    <scope>NUCLEOTIDE SEQUENCE</scope>
    <source>
        <strain evidence="6">KT2</strain>
    </source>
</reference>
<evidence type="ECO:0000259" key="4">
    <source>
        <dbReference type="Pfam" id="PF07731"/>
    </source>
</evidence>
<sequence length="493" mass="55069">MKRRTFIKSGLAALVLSGTGAVHYPITGTGWFISPAQAGEFNTTLPIPPLLENLDKSGRNASFSLDVQQGQMEFFPGKQTTTLGYNGNFLGPTIRVRNKQQFRIQVKNHLSQVTTLHWHGLHVPAKWDGGPRQPIPAGSSWNPNFTINQQAATLWYHPHAMGLTGKQVYHGLAGLFIIEDELSDQLNIPKEYGVNDIPLIFQDRRFFNNGEFAYVQSMHDVMNGVIGNSLLVNGARKPFLNVPAGLVRFRLLNGSNSSIYRLAFDDQRVFHVIASDGGFLEQPTAMNSIILSAGERAEILVDFADESNYAVISLLVDQMGGGKFEALRIGVKGSGERAAIPQTLRTLDRIPESEATAVRGFLMETMSMGRGRMGMGMMGRRLTINGKKMDINRIDEKIKLGSTEIWEITNRSAMMMSMPHSMHLHDVQFQILSRNGRRPAPHERGRKDTVLIMPGETVRIISRFHDYTGVYMYHCHLLEHEDDGMMGQFEVVS</sequence>
<name>A0A8D5JKM4_9BACT</name>
<dbReference type="InterPro" id="IPR001117">
    <property type="entry name" value="Cu-oxidase_2nd"/>
</dbReference>
<protein>
    <submittedName>
        <fullName evidence="6">Multicopper oxidase</fullName>
    </submittedName>
</protein>
<dbReference type="InterPro" id="IPR011706">
    <property type="entry name" value="Cu-oxidase_C"/>
</dbReference>
<accession>A0A8D5JKM4</accession>
<organism evidence="6 7">
    <name type="scientific">Desulfomarina profundi</name>
    <dbReference type="NCBI Taxonomy" id="2772557"/>
    <lineage>
        <taxon>Bacteria</taxon>
        <taxon>Pseudomonadati</taxon>
        <taxon>Thermodesulfobacteriota</taxon>
        <taxon>Desulfobulbia</taxon>
        <taxon>Desulfobulbales</taxon>
        <taxon>Desulfobulbaceae</taxon>
        <taxon>Desulfomarina</taxon>
    </lineage>
</organism>
<evidence type="ECO:0000256" key="2">
    <source>
        <dbReference type="ARBA" id="ARBA00023002"/>
    </source>
</evidence>
<feature type="domain" description="Plastocyanin-like" evidence="5">
    <location>
        <begin position="67"/>
        <end position="181"/>
    </location>
</feature>
<dbReference type="CDD" id="cd04232">
    <property type="entry name" value="CuRO_1_CueO_FtsP"/>
    <property type="match status" value="1"/>
</dbReference>
<proteinExistence type="predicted"/>
<dbReference type="AlphaFoldDB" id="A0A8D5JKM4"/>
<keyword evidence="7" id="KW-1185">Reference proteome</keyword>
<dbReference type="InterPro" id="IPR033138">
    <property type="entry name" value="Cu_oxidase_CS"/>
</dbReference>